<evidence type="ECO:0000313" key="3">
    <source>
        <dbReference type="Proteomes" id="UP000198660"/>
    </source>
</evidence>
<dbReference type="GO" id="GO:0016829">
    <property type="term" value="F:lyase activity"/>
    <property type="evidence" value="ECO:0007669"/>
    <property type="project" value="UniProtKB-KW"/>
</dbReference>
<dbReference type="InterPro" id="IPR011050">
    <property type="entry name" value="Pectin_lyase_fold/virulence"/>
</dbReference>
<dbReference type="InterPro" id="IPR024535">
    <property type="entry name" value="RHGA/B-epi-like_pectate_lyase"/>
</dbReference>
<dbReference type="Gene3D" id="2.160.20.10">
    <property type="entry name" value="Single-stranded right-handed beta-helix, Pectin lyase-like"/>
    <property type="match status" value="1"/>
</dbReference>
<protein>
    <submittedName>
        <fullName evidence="2">Pectate lyase superfamily protein</fullName>
    </submittedName>
</protein>
<dbReference type="Proteomes" id="UP000198660">
    <property type="component" value="Unassembled WGS sequence"/>
</dbReference>
<keyword evidence="3" id="KW-1185">Reference proteome</keyword>
<evidence type="ECO:0000313" key="2">
    <source>
        <dbReference type="EMBL" id="SFS96369.1"/>
    </source>
</evidence>
<accession>A0A1I6U4D4</accession>
<dbReference type="EMBL" id="FPAA01000013">
    <property type="protein sequence ID" value="SFS96369.1"/>
    <property type="molecule type" value="Genomic_DNA"/>
</dbReference>
<dbReference type="AlphaFoldDB" id="A0A1I6U4D4"/>
<dbReference type="SUPFAM" id="SSF51126">
    <property type="entry name" value="Pectin lyase-like"/>
    <property type="match status" value="1"/>
</dbReference>
<feature type="domain" description="Rhamnogalacturonase A/B/Epimerase-like pectate lyase" evidence="1">
    <location>
        <begin position="11"/>
        <end position="76"/>
    </location>
</feature>
<gene>
    <name evidence="2" type="ORF">SAMN05444972_11368</name>
</gene>
<dbReference type="Pfam" id="PF12708">
    <property type="entry name" value="Pect-lyase_RHGA_epim"/>
    <property type="match status" value="1"/>
</dbReference>
<keyword evidence="2" id="KW-0456">Lyase</keyword>
<dbReference type="RefSeq" id="WP_245838867.1">
    <property type="nucleotide sequence ID" value="NZ_FPAA01000013.1"/>
</dbReference>
<reference evidence="3" key="1">
    <citation type="submission" date="2016-10" db="EMBL/GenBank/DDBJ databases">
        <authorList>
            <person name="Varghese N."/>
            <person name="Submissions S."/>
        </authorList>
    </citation>
    <scope>NUCLEOTIDE SEQUENCE [LARGE SCALE GENOMIC DNA]</scope>
    <source>
        <strain evidence="3">DSM 45789</strain>
    </source>
</reference>
<sequence>MLTANVKNAPYLATGDGITDDTFAIQQAIDDVSAHGGGMVTIPAGVYYISATLWLKSNIHIQGSGIDRTILDLKQNNQVIAFDFKEPSLISLMQTEDVCLGDPMNSIANALQAGDFIIYRNQRRFTEAWDQGRAIRPYYTAGEIFSVQVATPTMVAFSDRASLSLPTTTTNGVTAFTPYRNIAVIGLTIQRNGEEVSGAKIASNVSIRVRYCDGFYANQVKSVRTNYTGFHIAYSMNVTMEYIESIGYSAKDGYLYGVLIADATKYVRISNIHSKHNRHGISGGNSGNGIPMHVMVDGMIITDTTRNPNGSETHSLDCHASTLNFTLKNALLDNGMSISGMGHVVNNITSLKGDFLLYEGGLGHCFENITFQRCRGFFSNEIIKNINFFNVKLNLYNYTRNNFAEGSSHLCFNQIQMINQRFLESVNNKDADTTVPTYRNGYVGLRLQDHCTLKNSYIEGFPQGVFVDGSCCFVENVRIVNCSWKSTHTINESALYLSGRASRSHFTHVLISFTKPAMVTGSPLLLVYQNVGEAKRIDLSHIIHPLEHWVPFSEGVYSDTQCNELFVIHSWLYTTAPPSWHASGMYVTNNFIASLN</sequence>
<proteinExistence type="predicted"/>
<dbReference type="InterPro" id="IPR012334">
    <property type="entry name" value="Pectin_lyas_fold"/>
</dbReference>
<organism evidence="2 3">
    <name type="scientific">Marininema halotolerans</name>
    <dbReference type="NCBI Taxonomy" id="1155944"/>
    <lineage>
        <taxon>Bacteria</taxon>
        <taxon>Bacillati</taxon>
        <taxon>Bacillota</taxon>
        <taxon>Bacilli</taxon>
        <taxon>Bacillales</taxon>
        <taxon>Thermoactinomycetaceae</taxon>
        <taxon>Marininema</taxon>
    </lineage>
</organism>
<name>A0A1I6U4D4_9BACL</name>
<evidence type="ECO:0000259" key="1">
    <source>
        <dbReference type="Pfam" id="PF12708"/>
    </source>
</evidence>